<dbReference type="SUPFAM" id="SSF53474">
    <property type="entry name" value="alpha/beta-Hydrolases"/>
    <property type="match status" value="1"/>
</dbReference>
<protein>
    <recommendedName>
        <fullName evidence="3">Carboxylic ester hydrolase</fullName>
        <ecNumber evidence="3">3.1.1.-</ecNumber>
    </recommendedName>
</protein>
<name>A0AB74UMW3_9GAMM</name>
<dbReference type="PROSITE" id="PS00941">
    <property type="entry name" value="CARBOXYLESTERASE_B_2"/>
    <property type="match status" value="1"/>
</dbReference>
<feature type="chain" id="PRO_5044362034" description="Carboxylic ester hydrolase" evidence="3">
    <location>
        <begin position="34"/>
        <end position="543"/>
    </location>
</feature>
<dbReference type="InterPro" id="IPR029058">
    <property type="entry name" value="AB_hydrolase_fold"/>
</dbReference>
<dbReference type="Gene3D" id="3.40.50.1820">
    <property type="entry name" value="alpha/beta hydrolase"/>
    <property type="match status" value="1"/>
</dbReference>
<keyword evidence="2 3" id="KW-0378">Hydrolase</keyword>
<accession>A0AB74UMW3</accession>
<evidence type="ECO:0000256" key="1">
    <source>
        <dbReference type="ARBA" id="ARBA00005964"/>
    </source>
</evidence>
<evidence type="ECO:0000256" key="3">
    <source>
        <dbReference type="RuleBase" id="RU361235"/>
    </source>
</evidence>
<sequence>MFDPTASPAPRKARLLASILAGVIGLAAFAAHAAAPLPPPRVSLADGRIEGKLAKANGMALEEFQGIPYAAPPIGALRWKPPQPAPAWSGVRQATRFGPRCMQLPLFGDMRFRSAGMGEDCLYLNVWKPAGATARLPVLVYFFGGGFVAGDGSEPRYDGASLASRGIVTVTVNYRLGVFGFFATPALAAESPQHAAGNYGLLDQVAALRWVRDNIAAFGGDPAQVTIAGESAGSIAVSALMTSPLSRGLFARAIGESGALIAPIAPVPLATMERRGEAFAQRLGADSLTALRALPADRLLQATREQHGDADANLDGWFLREPPAATMARGGQAPVPLLLGSNSQEDHYTAILKDQPPTPANYRAALRRLFGTQAAHALALYPGDDATQVKSSATALAGDMFIAHTTWRWMDLQRRHGGAPVYFYYFDQPRPAKLAPAPGETPDPGAVHSGEIEYALGNLAGNPVYAWTAADRAASATMEGYFAQFIKTGDPNGADLPPWPAVRESAGGLLRQVIAAHCRTEVDHGAARQAFLQAFFATHADPL</sequence>
<organism evidence="5">
    <name type="scientific">Rhodanobacter sp. FW102-FHT14D07</name>
    <dbReference type="NCBI Taxonomy" id="3351462"/>
    <lineage>
        <taxon>Bacteria</taxon>
        <taxon>Pseudomonadati</taxon>
        <taxon>Pseudomonadota</taxon>
        <taxon>Gammaproteobacteria</taxon>
        <taxon>Lysobacterales</taxon>
        <taxon>Rhodanobacteraceae</taxon>
        <taxon>Rhodanobacter</taxon>
    </lineage>
</organism>
<dbReference type="InterPro" id="IPR002018">
    <property type="entry name" value="CarbesteraseB"/>
</dbReference>
<evidence type="ECO:0000259" key="4">
    <source>
        <dbReference type="Pfam" id="PF00135"/>
    </source>
</evidence>
<feature type="signal peptide" evidence="3">
    <location>
        <begin position="1"/>
        <end position="33"/>
    </location>
</feature>
<dbReference type="InterPro" id="IPR019819">
    <property type="entry name" value="Carboxylesterase_B_CS"/>
</dbReference>
<dbReference type="AlphaFoldDB" id="A0AB74UMW3"/>
<dbReference type="PANTHER" id="PTHR11559">
    <property type="entry name" value="CARBOXYLESTERASE"/>
    <property type="match status" value="1"/>
</dbReference>
<reference evidence="5" key="1">
    <citation type="submission" date="2024-10" db="EMBL/GenBank/DDBJ databases">
        <authorList>
            <person name="Lesea H.P."/>
            <person name="Kuehl J.V."/>
            <person name="Chandonia J.-M."/>
        </authorList>
    </citation>
    <scope>NUCLEOTIDE SEQUENCE</scope>
    <source>
        <strain evidence="5">FW102-FHT14D07</strain>
    </source>
</reference>
<proteinExistence type="inferred from homology"/>
<comment type="similarity">
    <text evidence="1 3">Belongs to the type-B carboxylesterase/lipase family.</text>
</comment>
<dbReference type="Pfam" id="PF00135">
    <property type="entry name" value="COesterase"/>
    <property type="match status" value="1"/>
</dbReference>
<dbReference type="InterPro" id="IPR019826">
    <property type="entry name" value="Carboxylesterase_B_AS"/>
</dbReference>
<dbReference type="GO" id="GO:0016787">
    <property type="term" value="F:hydrolase activity"/>
    <property type="evidence" value="ECO:0007669"/>
    <property type="project" value="UniProtKB-KW"/>
</dbReference>
<dbReference type="EC" id="3.1.1.-" evidence="3"/>
<dbReference type="RefSeq" id="WP_395116090.1">
    <property type="nucleotide sequence ID" value="NZ_CP170721.1"/>
</dbReference>
<feature type="domain" description="Carboxylesterase type B" evidence="4">
    <location>
        <begin position="40"/>
        <end position="509"/>
    </location>
</feature>
<dbReference type="PROSITE" id="PS00122">
    <property type="entry name" value="CARBOXYLESTERASE_B_1"/>
    <property type="match status" value="1"/>
</dbReference>
<dbReference type="InterPro" id="IPR050309">
    <property type="entry name" value="Type-B_Carboxylest/Lipase"/>
</dbReference>
<keyword evidence="3" id="KW-0732">Signal</keyword>
<gene>
    <name evidence="5" type="ORF">ACFYG5_14060</name>
</gene>
<evidence type="ECO:0000256" key="2">
    <source>
        <dbReference type="ARBA" id="ARBA00022801"/>
    </source>
</evidence>
<evidence type="ECO:0000313" key="5">
    <source>
        <dbReference type="EMBL" id="XIA17675.1"/>
    </source>
</evidence>
<dbReference type="EMBL" id="CP170721">
    <property type="protein sequence ID" value="XIA17675.1"/>
    <property type="molecule type" value="Genomic_DNA"/>
</dbReference>